<feature type="region of interest" description="Disordered" evidence="1">
    <location>
        <begin position="270"/>
        <end position="290"/>
    </location>
</feature>
<dbReference type="GO" id="GO:0006355">
    <property type="term" value="P:regulation of DNA-templated transcription"/>
    <property type="evidence" value="ECO:0007669"/>
    <property type="project" value="InterPro"/>
</dbReference>
<evidence type="ECO:0000259" key="2">
    <source>
        <dbReference type="SMART" id="SM01043"/>
    </source>
</evidence>
<dbReference type="Gene3D" id="1.25.40.10">
    <property type="entry name" value="Tetratricopeptide repeat domain"/>
    <property type="match status" value="1"/>
</dbReference>
<dbReference type="InterPro" id="IPR051677">
    <property type="entry name" value="AfsR-DnrI-RedD_regulator"/>
</dbReference>
<dbReference type="InterPro" id="IPR011990">
    <property type="entry name" value="TPR-like_helical_dom_sf"/>
</dbReference>
<dbReference type="PANTHER" id="PTHR35807">
    <property type="entry name" value="TRANSCRIPTIONAL REGULATOR REDD-RELATED"/>
    <property type="match status" value="1"/>
</dbReference>
<dbReference type="InterPro" id="IPR005158">
    <property type="entry name" value="BTAD"/>
</dbReference>
<proteinExistence type="predicted"/>
<organism evidence="3">
    <name type="scientific">Thermogemmatispora argillosa</name>
    <dbReference type="NCBI Taxonomy" id="2045280"/>
    <lineage>
        <taxon>Bacteria</taxon>
        <taxon>Bacillati</taxon>
        <taxon>Chloroflexota</taxon>
        <taxon>Ktedonobacteria</taxon>
        <taxon>Thermogemmatisporales</taxon>
        <taxon>Thermogemmatisporaceae</taxon>
        <taxon>Thermogemmatispora</taxon>
    </lineage>
</organism>
<dbReference type="SUPFAM" id="SSF48452">
    <property type="entry name" value="TPR-like"/>
    <property type="match status" value="2"/>
</dbReference>
<protein>
    <recommendedName>
        <fullName evidence="2">Bacterial transcriptional activator domain-containing protein</fullName>
    </recommendedName>
</protein>
<dbReference type="SMART" id="SM01043">
    <property type="entry name" value="BTAD"/>
    <property type="match status" value="1"/>
</dbReference>
<evidence type="ECO:0000313" key="3">
    <source>
        <dbReference type="EMBL" id="BBH92242.1"/>
    </source>
</evidence>
<accession>A0A455SZB5</accession>
<dbReference type="InterPro" id="IPR016032">
    <property type="entry name" value="Sig_transdc_resp-reg_C-effctor"/>
</dbReference>
<evidence type="ECO:0000256" key="1">
    <source>
        <dbReference type="SAM" id="MobiDB-lite"/>
    </source>
</evidence>
<dbReference type="EMBL" id="AP019377">
    <property type="protein sequence ID" value="BBH92242.1"/>
    <property type="molecule type" value="Genomic_DNA"/>
</dbReference>
<dbReference type="Pfam" id="PF03704">
    <property type="entry name" value="BTAD"/>
    <property type="match status" value="1"/>
</dbReference>
<gene>
    <name evidence="3" type="ORF">KTA_04410</name>
</gene>
<dbReference type="GO" id="GO:0003677">
    <property type="term" value="F:DNA binding"/>
    <property type="evidence" value="ECO:0007669"/>
    <property type="project" value="InterPro"/>
</dbReference>
<dbReference type="InterPro" id="IPR036388">
    <property type="entry name" value="WH-like_DNA-bd_sf"/>
</dbReference>
<name>A0A455SZB5_9CHLR</name>
<dbReference type="SUPFAM" id="SSF46894">
    <property type="entry name" value="C-terminal effector domain of the bipartite response regulators"/>
    <property type="match status" value="1"/>
</dbReference>
<reference evidence="3" key="1">
    <citation type="submission" date="2018-12" db="EMBL/GenBank/DDBJ databases">
        <title>Novel natural products biosynthetic potential of the class Ktedonobacteria.</title>
        <authorList>
            <person name="Zheng Y."/>
            <person name="Saitou A."/>
            <person name="Wang C.M."/>
            <person name="Toyoda A."/>
            <person name="Minakuchi Y."/>
            <person name="Sekiguchi Y."/>
            <person name="Ueda K."/>
            <person name="Takano H."/>
            <person name="Sakai Y."/>
            <person name="Yokota A."/>
            <person name="Yabe S."/>
        </authorList>
    </citation>
    <scope>NUCLEOTIDE SEQUENCE</scope>
    <source>
        <strain evidence="3">A3-2</strain>
    </source>
</reference>
<dbReference type="Gene3D" id="1.10.10.10">
    <property type="entry name" value="Winged helix-like DNA-binding domain superfamily/Winged helix DNA-binding domain"/>
    <property type="match status" value="1"/>
</dbReference>
<dbReference type="AlphaFoldDB" id="A0A455SZB5"/>
<sequence length="646" mass="71889">MESTSCALETGPLFRVWLCGPLCLERRQAATYEPLPLSAWGGSAYPRQLLKALLCCPRRQAHRERLLAWLWPDAAPDQAASALHTATTKLRKVLQPPGASSLLESLSEGHGYRLPGQALLWVDAEEALQLLQQAEACQRTGDPLAVERLLEEAVRYWQRGTFLEGEEGDWVLARRATHERACYRARWWLSEIYEQQGRWPEAEAVLTELWEEDPTDGEVVARLVTVLLRQGRRQEARRCYRDWRHLLARTGDSLDEQSAQAIERVLHAAGLTESQPSPSPRPASPLPGFLSGPNQGILDMKTLHWSTATDRQRRQLLQTTLEGLGLLALPGIGSTSLFEEHVHSLSEELFQVLDSMLQKVWSLFYYHMASTNLQPIVQGLLQAGQLLLHQAHSDLLRQRASAFLSGVCLLTGRIALDQTGASLAVHAYQEALSYARDAVSSPLESLVIARIGGDLHEQHPQMALSLLSEARHLYSSKSAQLDQKLQAWIALHEAEAYARLQQKQRCLTALDQAENLDLHEASDPFWTAVNPALLWGFKGACLLTLGEPALAAEALERAKQLAAPSRRQQAIFSADLALARAYQGEIDMACAAGEEALLLLLEVRSSCVLTRLQRLLPVLSHWSGEACVQRWWSTWREGAALLGHVG</sequence>
<feature type="domain" description="Bacterial transcriptional activator" evidence="2">
    <location>
        <begin position="122"/>
        <end position="266"/>
    </location>
</feature>